<sequence>MASGLLAGGQRLCPVQGRRRLQCRSIALPPKQSRPVRSSTALTAYALGPGGLHRPIHEELVRTVYIAETMLPTKHGNFRLRGYKHTIDGGRTFVEPTAIVCGQVEGKEDVALRVHDSCFTSEVLGSLKCDCAEQLQMSMEYIHANAPGIVIYLWQEGRGIGLANKIAAYKLQEQGLDTVDANRALGLPDDLREYTAVRNILKEMGVKSVQLMTNNPRKMSILAELGVKVTDRIPIQVQAGAHNKGYLEAKSKRMDHMIQPEFWTTAAASGEGGGAAVAAAGKAAATAAAAAAAAAAARTGGNGSSVGSS</sequence>
<keyword evidence="7" id="KW-0479">Metal-binding</keyword>
<dbReference type="GO" id="GO:0005829">
    <property type="term" value="C:cytosol"/>
    <property type="evidence" value="ECO:0007669"/>
    <property type="project" value="TreeGrafter"/>
</dbReference>
<keyword evidence="10" id="KW-0862">Zinc</keyword>
<keyword evidence="9 14" id="KW-0378">Hydrolase</keyword>
<name>A0A2V0PG43_9CHLO</name>
<dbReference type="InterPro" id="IPR036144">
    <property type="entry name" value="RibA-like_sf"/>
</dbReference>
<comment type="similarity">
    <text evidence="4">In the C-terminal section; belongs to the GTP cyclohydrolase II family.</text>
</comment>
<evidence type="ECO:0000256" key="6">
    <source>
        <dbReference type="ARBA" id="ARBA00022619"/>
    </source>
</evidence>
<evidence type="ECO:0000256" key="5">
    <source>
        <dbReference type="ARBA" id="ARBA00012762"/>
    </source>
</evidence>
<dbReference type="InterPro" id="IPR032677">
    <property type="entry name" value="GTP_cyclohydro_II"/>
</dbReference>
<dbReference type="AlphaFoldDB" id="A0A2V0PG43"/>
<protein>
    <recommendedName>
        <fullName evidence="5">GTP cyclohydrolase II</fullName>
        <ecNumber evidence="5">3.5.4.25</ecNumber>
    </recommendedName>
</protein>
<dbReference type="Pfam" id="PF00925">
    <property type="entry name" value="GTP_cyclohydro2"/>
    <property type="match status" value="1"/>
</dbReference>
<gene>
    <name evidence="14" type="ORF">Rsub_11373</name>
</gene>
<evidence type="ECO:0000256" key="1">
    <source>
        <dbReference type="ARBA" id="ARBA00001947"/>
    </source>
</evidence>
<dbReference type="SUPFAM" id="SSF142695">
    <property type="entry name" value="RibA-like"/>
    <property type="match status" value="1"/>
</dbReference>
<dbReference type="HAMAP" id="MF_00179">
    <property type="entry name" value="RibA"/>
    <property type="match status" value="1"/>
</dbReference>
<comment type="pathway">
    <text evidence="2">Cofactor biosynthesis; riboflavin biosynthesis; 5-amino-6-(D-ribitylamino)uracil from GTP: step 1/4.</text>
</comment>
<dbReference type="EMBL" id="BDRX01000135">
    <property type="protein sequence ID" value="GBF98791.1"/>
    <property type="molecule type" value="Genomic_DNA"/>
</dbReference>
<comment type="cofactor">
    <cofactor evidence="1">
        <name>Zn(2+)</name>
        <dbReference type="ChEBI" id="CHEBI:29105"/>
    </cofactor>
</comment>
<comment type="caution">
    <text evidence="14">The sequence shown here is derived from an EMBL/GenBank/DDBJ whole genome shotgun (WGS) entry which is preliminary data.</text>
</comment>
<comment type="catalytic activity">
    <reaction evidence="12">
        <text>GTP + 4 H2O = 2,5-diamino-6-hydroxy-4-(5-phosphoribosylamino)-pyrimidine + formate + 2 phosphate + 3 H(+)</text>
        <dbReference type="Rhea" id="RHEA:23704"/>
        <dbReference type="ChEBI" id="CHEBI:15377"/>
        <dbReference type="ChEBI" id="CHEBI:15378"/>
        <dbReference type="ChEBI" id="CHEBI:15740"/>
        <dbReference type="ChEBI" id="CHEBI:37565"/>
        <dbReference type="ChEBI" id="CHEBI:43474"/>
        <dbReference type="ChEBI" id="CHEBI:58614"/>
        <dbReference type="EC" id="3.5.4.25"/>
    </reaction>
</comment>
<proteinExistence type="inferred from homology"/>
<organism evidence="14 15">
    <name type="scientific">Raphidocelis subcapitata</name>
    <dbReference type="NCBI Taxonomy" id="307507"/>
    <lineage>
        <taxon>Eukaryota</taxon>
        <taxon>Viridiplantae</taxon>
        <taxon>Chlorophyta</taxon>
        <taxon>core chlorophytes</taxon>
        <taxon>Chlorophyceae</taxon>
        <taxon>CS clade</taxon>
        <taxon>Sphaeropleales</taxon>
        <taxon>Selenastraceae</taxon>
        <taxon>Raphidocelis</taxon>
    </lineage>
</organism>
<dbReference type="STRING" id="307507.A0A2V0PG43"/>
<dbReference type="Proteomes" id="UP000247498">
    <property type="component" value="Unassembled WGS sequence"/>
</dbReference>
<keyword evidence="8" id="KW-0547">Nucleotide-binding</keyword>
<evidence type="ECO:0000256" key="12">
    <source>
        <dbReference type="ARBA" id="ARBA00049295"/>
    </source>
</evidence>
<evidence type="ECO:0000256" key="8">
    <source>
        <dbReference type="ARBA" id="ARBA00022741"/>
    </source>
</evidence>
<evidence type="ECO:0000256" key="3">
    <source>
        <dbReference type="ARBA" id="ARBA00005520"/>
    </source>
</evidence>
<dbReference type="CDD" id="cd00641">
    <property type="entry name" value="GTP_cyclohydro2"/>
    <property type="match status" value="1"/>
</dbReference>
<dbReference type="GO" id="GO:0003935">
    <property type="term" value="F:GTP cyclohydrolase II activity"/>
    <property type="evidence" value="ECO:0007669"/>
    <property type="project" value="UniProtKB-EC"/>
</dbReference>
<dbReference type="FunFam" id="3.40.50.10990:FF:000001">
    <property type="entry name" value="Riboflavin biosynthesis protein RibBA"/>
    <property type="match status" value="1"/>
</dbReference>
<dbReference type="GO" id="GO:0008686">
    <property type="term" value="F:3,4-dihydroxy-2-butanone-4-phosphate synthase activity"/>
    <property type="evidence" value="ECO:0007669"/>
    <property type="project" value="TreeGrafter"/>
</dbReference>
<keyword evidence="11" id="KW-0342">GTP-binding</keyword>
<dbReference type="PANTHER" id="PTHR21327">
    <property type="entry name" value="GTP CYCLOHYDROLASE II-RELATED"/>
    <property type="match status" value="1"/>
</dbReference>
<accession>A0A2V0PG43</accession>
<dbReference type="GO" id="GO:0005525">
    <property type="term" value="F:GTP binding"/>
    <property type="evidence" value="ECO:0007669"/>
    <property type="project" value="UniProtKB-KW"/>
</dbReference>
<feature type="domain" description="GTP cyclohydrolase II" evidence="13">
    <location>
        <begin position="67"/>
        <end position="234"/>
    </location>
</feature>
<dbReference type="InterPro" id="IPR000926">
    <property type="entry name" value="RibA"/>
</dbReference>
<evidence type="ECO:0000313" key="15">
    <source>
        <dbReference type="Proteomes" id="UP000247498"/>
    </source>
</evidence>
<keyword evidence="6" id="KW-0686">Riboflavin biosynthesis</keyword>
<keyword evidence="15" id="KW-1185">Reference proteome</keyword>
<dbReference type="GO" id="GO:0046872">
    <property type="term" value="F:metal ion binding"/>
    <property type="evidence" value="ECO:0007669"/>
    <property type="project" value="UniProtKB-KW"/>
</dbReference>
<dbReference type="PANTHER" id="PTHR21327:SF47">
    <property type="entry name" value="GTP CYCLOHYDROLASE II DOMAIN-CONTAINING PROTEIN"/>
    <property type="match status" value="1"/>
</dbReference>
<evidence type="ECO:0000259" key="13">
    <source>
        <dbReference type="Pfam" id="PF00925"/>
    </source>
</evidence>
<dbReference type="NCBIfam" id="NF001591">
    <property type="entry name" value="PRK00393.1"/>
    <property type="match status" value="1"/>
</dbReference>
<dbReference type="InParanoid" id="A0A2V0PG43"/>
<reference evidence="14 15" key="1">
    <citation type="journal article" date="2018" name="Sci. Rep.">
        <title>Raphidocelis subcapitata (=Pseudokirchneriella subcapitata) provides an insight into genome evolution and environmental adaptations in the Sphaeropleales.</title>
        <authorList>
            <person name="Suzuki S."/>
            <person name="Yamaguchi H."/>
            <person name="Nakajima N."/>
            <person name="Kawachi M."/>
        </authorList>
    </citation>
    <scope>NUCLEOTIDE SEQUENCE [LARGE SCALE GENOMIC DNA]</scope>
    <source>
        <strain evidence="14 15">NIES-35</strain>
    </source>
</reference>
<evidence type="ECO:0000256" key="7">
    <source>
        <dbReference type="ARBA" id="ARBA00022723"/>
    </source>
</evidence>
<dbReference type="EC" id="3.5.4.25" evidence="5"/>
<comment type="similarity">
    <text evidence="3">In the N-terminal section; belongs to the DHBP synthase family.</text>
</comment>
<evidence type="ECO:0000256" key="9">
    <source>
        <dbReference type="ARBA" id="ARBA00022801"/>
    </source>
</evidence>
<evidence type="ECO:0000256" key="11">
    <source>
        <dbReference type="ARBA" id="ARBA00023134"/>
    </source>
</evidence>
<evidence type="ECO:0000256" key="4">
    <source>
        <dbReference type="ARBA" id="ARBA00008976"/>
    </source>
</evidence>
<dbReference type="OrthoDB" id="60371at2759"/>
<evidence type="ECO:0000256" key="10">
    <source>
        <dbReference type="ARBA" id="ARBA00022833"/>
    </source>
</evidence>
<dbReference type="GO" id="GO:0009231">
    <property type="term" value="P:riboflavin biosynthetic process"/>
    <property type="evidence" value="ECO:0007669"/>
    <property type="project" value="UniProtKB-KW"/>
</dbReference>
<evidence type="ECO:0000256" key="2">
    <source>
        <dbReference type="ARBA" id="ARBA00004853"/>
    </source>
</evidence>
<dbReference type="Gene3D" id="3.40.50.10990">
    <property type="entry name" value="GTP cyclohydrolase II"/>
    <property type="match status" value="1"/>
</dbReference>
<evidence type="ECO:0000313" key="14">
    <source>
        <dbReference type="EMBL" id="GBF98791.1"/>
    </source>
</evidence>
<dbReference type="NCBIfam" id="TIGR00505">
    <property type="entry name" value="ribA"/>
    <property type="match status" value="1"/>
</dbReference>